<sequence>MYPANKDRNAAQSGTGMYYQAVPAVAANGKNIMKLIPVQMVNGQFFQTDKCHPRTDSTPQRRLPTNMASAPVQVVKKTTSNPPATQKSCTKTFTSANHLDHGYSQNKRSLQPQVINLTAKDYPIATPSINCDKPVRRPCRLPVTVMSPALPKGHHILIPPDAEVQTLPASDLPPGIKKHICISSESNLNSVVFVSPVTTIIQRDTLSNDSATDSVSTANKTLHASQSKRSKPYLKLIPKVSQRPNSPIKWVIEEEESPTAPNWLNPDSSPVISDNMQAVAMRSCDFIQKSSSVASKILRSLAERENKQNCDDSEKAISQSVLGGKGEDNALVIHNGKVFFMAKKCSLPFKMDQSDPATSAKHELNRTTLPSSQQSVEPVINQTQQEVSIVIPDDSDDIIDLCDDDDSTQQQTSVDEDNVIFVSYIPPKAELASQINPTVKSQIVPEKETTIGTKRRDVEEECLDVRPVTEDKDEDPALRRASSVCCSSVGEQETSTQQVESINVDVDSGNPVEPNLSASSKGTCSEKEKDMHIMRSSTDPTTYHTSSLAPKSCRTADHLLRRKFGITTDVNIRLQRVDETSAWPGLAHTQDNKFTINANSLQGLGVSCKKRETDYHCVKKARLLNGSEFSASPDTPALHTTATLKNKCPSDQPSVHGSSCGVEPKPEFGYVAPIDEDFLSGHEDDILKVQTCVELNTKTRRLGRTRKRTMCPCCSTGTLEHEADRLA</sequence>
<feature type="region of interest" description="Disordered" evidence="1">
    <location>
        <begin position="207"/>
        <end position="227"/>
    </location>
</feature>
<dbReference type="FunCoup" id="A0A6P7N134">
    <property type="interactions" value="243"/>
</dbReference>
<dbReference type="KEGG" id="bspl:114858693"/>
<dbReference type="AlphaFoldDB" id="A0A6P7N134"/>
<organism evidence="2 3">
    <name type="scientific">Betta splendens</name>
    <name type="common">Siamese fighting fish</name>
    <dbReference type="NCBI Taxonomy" id="158456"/>
    <lineage>
        <taxon>Eukaryota</taxon>
        <taxon>Metazoa</taxon>
        <taxon>Chordata</taxon>
        <taxon>Craniata</taxon>
        <taxon>Vertebrata</taxon>
        <taxon>Euteleostomi</taxon>
        <taxon>Actinopterygii</taxon>
        <taxon>Neopterygii</taxon>
        <taxon>Teleostei</taxon>
        <taxon>Neoteleostei</taxon>
        <taxon>Acanthomorphata</taxon>
        <taxon>Anabantaria</taxon>
        <taxon>Anabantiformes</taxon>
        <taxon>Anabantoidei</taxon>
        <taxon>Osphronemidae</taxon>
        <taxon>Betta</taxon>
    </lineage>
</organism>
<protein>
    <submittedName>
        <fullName evidence="3">Ligand-dependent nuclear receptor-interacting factor 1</fullName>
    </submittedName>
</protein>
<dbReference type="InterPro" id="IPR026191">
    <property type="entry name" value="LRIF1"/>
</dbReference>
<proteinExistence type="predicted"/>
<name>A0A6P7N134_BETSP</name>
<feature type="region of interest" description="Disordered" evidence="1">
    <location>
        <begin position="505"/>
        <end position="527"/>
    </location>
</feature>
<dbReference type="GO" id="GO:0042974">
    <property type="term" value="F:nuclear retinoic acid receptor binding"/>
    <property type="evidence" value="ECO:0007669"/>
    <property type="project" value="InterPro"/>
</dbReference>
<dbReference type="RefSeq" id="XP_029012025.1">
    <property type="nucleotide sequence ID" value="XM_029156192.3"/>
</dbReference>
<keyword evidence="2" id="KW-1185">Reference proteome</keyword>
<accession>A0A6P7N134</accession>
<dbReference type="CTD" id="55791"/>
<evidence type="ECO:0000313" key="3">
    <source>
        <dbReference type="RefSeq" id="XP_029012025.1"/>
    </source>
</evidence>
<gene>
    <name evidence="3" type="primary">lrif1</name>
</gene>
<dbReference type="PANTHER" id="PTHR16131:SF2">
    <property type="entry name" value="LIGAND-DEPENDENT NUCLEAR RECEPTOR-INTERACTING FACTOR 1"/>
    <property type="match status" value="1"/>
</dbReference>
<evidence type="ECO:0000256" key="1">
    <source>
        <dbReference type="SAM" id="MobiDB-lite"/>
    </source>
</evidence>
<dbReference type="Pfam" id="PF15741">
    <property type="entry name" value="LRIF1"/>
    <property type="match status" value="1"/>
</dbReference>
<evidence type="ECO:0000313" key="2">
    <source>
        <dbReference type="Proteomes" id="UP000515150"/>
    </source>
</evidence>
<reference evidence="3" key="1">
    <citation type="submission" date="2025-08" db="UniProtKB">
        <authorList>
            <consortium name="RefSeq"/>
        </authorList>
    </citation>
    <scope>IDENTIFICATION</scope>
</reference>
<dbReference type="GO" id="GO:0006355">
    <property type="term" value="P:regulation of DNA-templated transcription"/>
    <property type="evidence" value="ECO:0007669"/>
    <property type="project" value="InterPro"/>
</dbReference>
<dbReference type="InParanoid" id="A0A6P7N134"/>
<dbReference type="Proteomes" id="UP000515150">
    <property type="component" value="Chromosome 7"/>
</dbReference>
<keyword evidence="3" id="KW-0675">Receptor</keyword>
<dbReference type="GeneID" id="114858693"/>
<dbReference type="OrthoDB" id="9944055at2759"/>
<dbReference type="PANTHER" id="PTHR16131">
    <property type="entry name" value="LIGAND-DEPENDENT NUCLEAR RECEPTOR-INTERACTING FACTOR 1"/>
    <property type="match status" value="1"/>
</dbReference>
<feature type="compositionally biased region" description="Polar residues" evidence="1">
    <location>
        <begin position="207"/>
        <end position="225"/>
    </location>
</feature>